<feature type="transmembrane region" description="Helical" evidence="1">
    <location>
        <begin position="64"/>
        <end position="86"/>
    </location>
</feature>
<dbReference type="InterPro" id="IPR000326">
    <property type="entry name" value="PAP2/HPO"/>
</dbReference>
<name>A0A4S3TJJ8_9EURY</name>
<gene>
    <name evidence="3" type="ORF">D8Y22_17315</name>
</gene>
<feature type="transmembrane region" description="Helical" evidence="1">
    <location>
        <begin position="203"/>
        <end position="219"/>
    </location>
</feature>
<comment type="caution">
    <text evidence="3">The sequence shown here is derived from an EMBL/GenBank/DDBJ whole genome shotgun (WGS) entry which is preliminary data.</text>
</comment>
<evidence type="ECO:0000256" key="1">
    <source>
        <dbReference type="SAM" id="Phobius"/>
    </source>
</evidence>
<sequence>MNRDVGVTELIRPSLPEWSVPLFELVAILGDGFLVVGVLVLIVGHDAYRSLEDGTEQLLTDRTAFVVAVVFGGLALTLVLKTAFGASRPPASLQAVSRTGDGFPSGHTMAATVLWTTLALWGTHSTRQRRLATASIAVALVAVSRLALGVHFLVDVVASVLFGVAFLLLAALLTRRDPGRAFLGAAVLGTTALLVTGGTTDGWLAFLGCGGSALGWWAISRPAVRQLWLSAMP</sequence>
<keyword evidence="4" id="KW-1185">Reference proteome</keyword>
<dbReference type="EMBL" id="RBZW01000058">
    <property type="protein sequence ID" value="THE63740.1"/>
    <property type="molecule type" value="Genomic_DNA"/>
</dbReference>
<feature type="transmembrane region" description="Helical" evidence="1">
    <location>
        <begin position="20"/>
        <end position="43"/>
    </location>
</feature>
<dbReference type="RefSeq" id="WP_141465923.1">
    <property type="nucleotide sequence ID" value="NZ_RBZW01000058.1"/>
</dbReference>
<evidence type="ECO:0000313" key="3">
    <source>
        <dbReference type="EMBL" id="THE63740.1"/>
    </source>
</evidence>
<reference evidence="3 4" key="1">
    <citation type="submission" date="2018-10" db="EMBL/GenBank/DDBJ databases">
        <title>Natronolimnobius sp. XQ-INN 246 isolated from Inner Mongolia Autonomous Region of China.</title>
        <authorList>
            <person name="Xue Q."/>
        </authorList>
    </citation>
    <scope>NUCLEOTIDE SEQUENCE [LARGE SCALE GENOMIC DNA]</scope>
    <source>
        <strain evidence="3 4">XQ-INN 246</strain>
    </source>
</reference>
<dbReference type="OrthoDB" id="10182at2157"/>
<feature type="transmembrane region" description="Helical" evidence="1">
    <location>
        <begin position="131"/>
        <end position="150"/>
    </location>
</feature>
<keyword evidence="1" id="KW-0812">Transmembrane</keyword>
<dbReference type="InterPro" id="IPR036938">
    <property type="entry name" value="PAP2/HPO_sf"/>
</dbReference>
<keyword evidence="1" id="KW-0472">Membrane</keyword>
<dbReference type="SMART" id="SM00014">
    <property type="entry name" value="acidPPc"/>
    <property type="match status" value="1"/>
</dbReference>
<keyword evidence="1" id="KW-1133">Transmembrane helix</keyword>
<dbReference type="PANTHER" id="PTHR14969">
    <property type="entry name" value="SPHINGOSINE-1-PHOSPHATE PHOSPHOHYDROLASE"/>
    <property type="match status" value="1"/>
</dbReference>
<dbReference type="AlphaFoldDB" id="A0A4S3TJJ8"/>
<evidence type="ECO:0000259" key="2">
    <source>
        <dbReference type="SMART" id="SM00014"/>
    </source>
</evidence>
<feature type="domain" description="Phosphatidic acid phosphatase type 2/haloperoxidase" evidence="2">
    <location>
        <begin position="63"/>
        <end position="171"/>
    </location>
</feature>
<feature type="transmembrane region" description="Helical" evidence="1">
    <location>
        <begin position="106"/>
        <end position="124"/>
    </location>
</feature>
<dbReference type="Proteomes" id="UP000318864">
    <property type="component" value="Unassembled WGS sequence"/>
</dbReference>
<proteinExistence type="predicted"/>
<feature type="transmembrane region" description="Helical" evidence="1">
    <location>
        <begin position="181"/>
        <end position="197"/>
    </location>
</feature>
<dbReference type="Pfam" id="PF01569">
    <property type="entry name" value="PAP2"/>
    <property type="match status" value="1"/>
</dbReference>
<evidence type="ECO:0000313" key="4">
    <source>
        <dbReference type="Proteomes" id="UP000318864"/>
    </source>
</evidence>
<organism evidence="3 4">
    <name type="scientific">Salinadaptatus halalkaliphilus</name>
    <dbReference type="NCBI Taxonomy" id="2419781"/>
    <lineage>
        <taxon>Archaea</taxon>
        <taxon>Methanobacteriati</taxon>
        <taxon>Methanobacteriota</taxon>
        <taxon>Stenosarchaea group</taxon>
        <taxon>Halobacteria</taxon>
        <taxon>Halobacteriales</taxon>
        <taxon>Natrialbaceae</taxon>
        <taxon>Salinadaptatus</taxon>
    </lineage>
</organism>
<dbReference type="Gene3D" id="1.20.144.10">
    <property type="entry name" value="Phosphatidic acid phosphatase type 2/haloperoxidase"/>
    <property type="match status" value="1"/>
</dbReference>
<dbReference type="PANTHER" id="PTHR14969:SF13">
    <property type="entry name" value="AT30094P"/>
    <property type="match status" value="1"/>
</dbReference>
<dbReference type="SUPFAM" id="SSF48317">
    <property type="entry name" value="Acid phosphatase/Vanadium-dependent haloperoxidase"/>
    <property type="match status" value="1"/>
</dbReference>
<protein>
    <submittedName>
        <fullName evidence="3">Phosphatase PAP2 family protein</fullName>
    </submittedName>
</protein>
<accession>A0A4S3TJJ8</accession>
<feature type="transmembrane region" description="Helical" evidence="1">
    <location>
        <begin position="156"/>
        <end position="174"/>
    </location>
</feature>